<name>A0ACC2QZ51_9NEOP</name>
<proteinExistence type="predicted"/>
<accession>A0ACC2QZ51</accession>
<dbReference type="EMBL" id="CM056785">
    <property type="protein sequence ID" value="KAJ8727853.1"/>
    <property type="molecule type" value="Genomic_DNA"/>
</dbReference>
<keyword evidence="2" id="KW-1185">Reference proteome</keyword>
<organism evidence="1 2">
    <name type="scientific">Mythimna loreyi</name>
    <dbReference type="NCBI Taxonomy" id="667449"/>
    <lineage>
        <taxon>Eukaryota</taxon>
        <taxon>Metazoa</taxon>
        <taxon>Ecdysozoa</taxon>
        <taxon>Arthropoda</taxon>
        <taxon>Hexapoda</taxon>
        <taxon>Insecta</taxon>
        <taxon>Pterygota</taxon>
        <taxon>Neoptera</taxon>
        <taxon>Endopterygota</taxon>
        <taxon>Lepidoptera</taxon>
        <taxon>Glossata</taxon>
        <taxon>Ditrysia</taxon>
        <taxon>Noctuoidea</taxon>
        <taxon>Noctuidae</taxon>
        <taxon>Noctuinae</taxon>
        <taxon>Hadenini</taxon>
        <taxon>Mythimna</taxon>
    </lineage>
</organism>
<evidence type="ECO:0000313" key="2">
    <source>
        <dbReference type="Proteomes" id="UP001231649"/>
    </source>
</evidence>
<sequence>MAVLKLFVVLLSLFAAARACDLKQTADDIKNKAAVEEYINNTRPNITSNSRYRQHYHVSPPVGWMNDPNGFSYFKGAFHLFYQFYPYNTSTGNIHWGHVISPDLVQWTQMPIALLPGDEQVFSGSAIEKDGTLVLMYTADKTLKFNETATYHNESQYLAFSNDGVVFNKYKNNPVISFSPSNSPDFRDPKVWKYGNYYYVVLGSKTANNMGRVLLYRSQDLGYWEYLNDIEQTSSQYLGSMWECPDFFELSGRFVLLMSPQGMEPDGDRYHNQFQTGYLIGSFDYTTGKFTESVAFQEIDYGHDFYATQTMEKDGKRYLVAWMGSWDAKFPERADGWAGSMTIIRELSLQGNRILMKPVDAITNLRDGAAFNSSLAQNGVITTLNKTGEIFVTFNLSQDLSLEFQGVKDNQSVVTLGWTASTNKVSLDRYKVNGTDIRQGVWEPTTNKSFRIFLDASSIEVFCGEGEVVFSSRVYPTGDWQVKNTAAQTVNVLAYKLNRSVPI</sequence>
<reference evidence="1" key="1">
    <citation type="submission" date="2023-03" db="EMBL/GenBank/DDBJ databases">
        <title>Chromosome-level genomes of two armyworms, Mythimna separata and Mythimna loreyi, provide insights into the biosynthesis and reception of sex pheromones.</title>
        <authorList>
            <person name="Zhao H."/>
        </authorList>
    </citation>
    <scope>NUCLEOTIDE SEQUENCE</scope>
    <source>
        <strain evidence="1">BeijingLab</strain>
    </source>
</reference>
<comment type="caution">
    <text evidence="1">The sequence shown here is derived from an EMBL/GenBank/DDBJ whole genome shotgun (WGS) entry which is preliminary data.</text>
</comment>
<evidence type="ECO:0000313" key="1">
    <source>
        <dbReference type="EMBL" id="KAJ8727853.1"/>
    </source>
</evidence>
<dbReference type="Proteomes" id="UP001231649">
    <property type="component" value="Chromosome 9"/>
</dbReference>
<gene>
    <name evidence="1" type="ORF">PYW08_016238</name>
</gene>
<protein>
    <submittedName>
        <fullName evidence="1">Uncharacterized protein</fullName>
    </submittedName>
</protein>